<comment type="caution">
    <text evidence="3">The sequence shown here is derived from an EMBL/GenBank/DDBJ whole genome shotgun (WGS) entry which is preliminary data.</text>
</comment>
<keyword evidence="4" id="KW-1185">Reference proteome</keyword>
<evidence type="ECO:0000256" key="2">
    <source>
        <dbReference type="SAM" id="MobiDB-lite"/>
    </source>
</evidence>
<sequence length="278" mass="32633">MDNSFNSCKQEWFEKYVAHIAEREKRERNLIDTIDSLENDLKKLVEELIKVNQEKEVIRLQLEIMASEKELHIEEHAIDANNWKKERKRLIESFEEEKKQLKKLYHQALHEAEKFKKLFEEVQIKKHTKEDNLKKKIELKAGEYSKILTEKEKVIRDLQIKVQDADKPKSKASRLNTSAKKKVSKKKHPSMKRLNSCAVLDALISPRSGAKGDSFEDISGIIINLGKEQEVLKEKVRNLEESANSRYLDLNISKHDDRSREIGRYLDSNSQKIKIEDL</sequence>
<gene>
    <name evidence="3" type="ORF">BSTOLATCC_MIC7677</name>
</gene>
<evidence type="ECO:0000256" key="1">
    <source>
        <dbReference type="SAM" id="Coils"/>
    </source>
</evidence>
<protein>
    <submittedName>
        <fullName evidence="3">Uncharacterized protein</fullName>
    </submittedName>
</protein>
<dbReference type="Proteomes" id="UP001162131">
    <property type="component" value="Unassembled WGS sequence"/>
</dbReference>
<feature type="compositionally biased region" description="Basic residues" evidence="2">
    <location>
        <begin position="179"/>
        <end position="190"/>
    </location>
</feature>
<feature type="region of interest" description="Disordered" evidence="2">
    <location>
        <begin position="165"/>
        <end position="190"/>
    </location>
</feature>
<accession>A0AAU9IGG0</accession>
<evidence type="ECO:0000313" key="3">
    <source>
        <dbReference type="EMBL" id="CAG9312885.1"/>
    </source>
</evidence>
<proteinExistence type="predicted"/>
<reference evidence="3" key="1">
    <citation type="submission" date="2021-09" db="EMBL/GenBank/DDBJ databases">
        <authorList>
            <consortium name="AG Swart"/>
            <person name="Singh M."/>
            <person name="Singh A."/>
            <person name="Seah K."/>
            <person name="Emmerich C."/>
        </authorList>
    </citation>
    <scope>NUCLEOTIDE SEQUENCE</scope>
    <source>
        <strain evidence="3">ATCC30299</strain>
    </source>
</reference>
<feature type="coiled-coil region" evidence="1">
    <location>
        <begin position="20"/>
        <end position="111"/>
    </location>
</feature>
<keyword evidence="1" id="KW-0175">Coiled coil</keyword>
<dbReference type="EMBL" id="CAJZBQ010000009">
    <property type="protein sequence ID" value="CAG9312885.1"/>
    <property type="molecule type" value="Genomic_DNA"/>
</dbReference>
<name>A0AAU9IGG0_9CILI</name>
<dbReference type="AlphaFoldDB" id="A0AAU9IGG0"/>
<organism evidence="3 4">
    <name type="scientific">Blepharisma stoltei</name>
    <dbReference type="NCBI Taxonomy" id="1481888"/>
    <lineage>
        <taxon>Eukaryota</taxon>
        <taxon>Sar</taxon>
        <taxon>Alveolata</taxon>
        <taxon>Ciliophora</taxon>
        <taxon>Postciliodesmatophora</taxon>
        <taxon>Heterotrichea</taxon>
        <taxon>Heterotrichida</taxon>
        <taxon>Blepharismidae</taxon>
        <taxon>Blepharisma</taxon>
    </lineage>
</organism>
<evidence type="ECO:0000313" key="4">
    <source>
        <dbReference type="Proteomes" id="UP001162131"/>
    </source>
</evidence>